<dbReference type="Proteomes" id="UP000011058">
    <property type="component" value="Chromosome"/>
</dbReference>
<protein>
    <submittedName>
        <fullName evidence="3">Lipopolysaccharide biosynthesis protein</fullName>
    </submittedName>
</protein>
<dbReference type="HOGENOM" id="CLU_022010_0_0_10"/>
<sequence length="727" mass="81455">MSLDGFLRLMKQHALLFVLLPAITAATAFYATRHEKKVYKSESTLYTGLASGYNLLSDKQSSFMDRSTGAFDNLLTTLTSKETLLQVGINLLADHLQLRESDSLVLGWNGYQWLEQELPRPMRDELGLFGPTPRLRRALDSLAKAATPNPIKTLLFTSDSPYSVESLTMKLKGSPRKNNNDVLLMEYEANDPAVAQKTLIYAIDVLNQRNTQYKTSETNSVVNYYQTKLGEAKTKLDQAEARLRAFNENNQVLDYDEEARNVATAREALGDQYNQELMRRDAAKASLDAINKRMGQQGNVSAANNDLADKRRKLATAETQLANAQAYGQPRHIIAKLQAAASQAAEELKASAQRYDAATSTSDALPQATLAADKLNKQLEYDESVARLQVYTRRMREYQSKTNSYGPLGSQLRQLTLDRELAEQEYKSLKQQVDQSQTRKQDVEVAGKLLTLDAPNFPLEPQASKRKQMVIIGVGVGIFLALLLTALRLWMDKRIQSPEQAESLIGLPVSAFFPVVKNPLSTAKAARAARVMFEQLFNAVNIEIAQVKDKPYPPVITLFSVLPKQGKTWVANGLLRLAEESDLQVAYCYPASTGKERRESNLGITYLPYTVRPDFMNVTGVDYLIDAEHEFDSTQFDRIFLEMPALVNHQMPVYLLKNTALSLLIVDANSTWSRAEKQLMALYERITRQSILLVLNKIGGDYIDNASAAADIETPEQKRKLQTERRG</sequence>
<keyword evidence="2" id="KW-0812">Transmembrane</keyword>
<gene>
    <name evidence="3" type="ORF">FAES_0701</name>
</gene>
<keyword evidence="1" id="KW-0175">Coiled coil</keyword>
<keyword evidence="2" id="KW-1133">Transmembrane helix</keyword>
<dbReference type="InterPro" id="IPR050445">
    <property type="entry name" value="Bact_polysacc_biosynth/exp"/>
</dbReference>
<evidence type="ECO:0000256" key="2">
    <source>
        <dbReference type="SAM" id="Phobius"/>
    </source>
</evidence>
<dbReference type="PANTHER" id="PTHR32309:SF13">
    <property type="entry name" value="FERRIC ENTEROBACTIN TRANSPORT PROTEIN FEPE"/>
    <property type="match status" value="1"/>
</dbReference>
<feature type="coiled-coil region" evidence="1">
    <location>
        <begin position="300"/>
        <end position="354"/>
    </location>
</feature>
<dbReference type="STRING" id="1166018.FAES_0701"/>
<evidence type="ECO:0000313" key="4">
    <source>
        <dbReference type="Proteomes" id="UP000011058"/>
    </source>
</evidence>
<dbReference type="KEGG" id="fae:FAES_0701"/>
<keyword evidence="4" id="KW-1185">Reference proteome</keyword>
<feature type="coiled-coil region" evidence="1">
    <location>
        <begin position="222"/>
        <end position="256"/>
    </location>
</feature>
<keyword evidence="2" id="KW-0472">Membrane</keyword>
<dbReference type="EMBL" id="HE796683">
    <property type="protein sequence ID" value="CCG98712.1"/>
    <property type="molecule type" value="Genomic_DNA"/>
</dbReference>
<feature type="coiled-coil region" evidence="1">
    <location>
        <begin position="412"/>
        <end position="446"/>
    </location>
</feature>
<dbReference type="eggNOG" id="COG3944">
    <property type="taxonomic scope" value="Bacteria"/>
</dbReference>
<proteinExistence type="predicted"/>
<dbReference type="GO" id="GO:0005886">
    <property type="term" value="C:plasma membrane"/>
    <property type="evidence" value="ECO:0007669"/>
    <property type="project" value="TreeGrafter"/>
</dbReference>
<feature type="transmembrane region" description="Helical" evidence="2">
    <location>
        <begin position="469"/>
        <end position="490"/>
    </location>
</feature>
<organism evidence="3 4">
    <name type="scientific">Fibrella aestuarina BUZ 2</name>
    <dbReference type="NCBI Taxonomy" id="1166018"/>
    <lineage>
        <taxon>Bacteria</taxon>
        <taxon>Pseudomonadati</taxon>
        <taxon>Bacteroidota</taxon>
        <taxon>Cytophagia</taxon>
        <taxon>Cytophagales</taxon>
        <taxon>Spirosomataceae</taxon>
        <taxon>Fibrella</taxon>
    </lineage>
</organism>
<dbReference type="AlphaFoldDB" id="I0K3K9"/>
<dbReference type="GO" id="GO:0004713">
    <property type="term" value="F:protein tyrosine kinase activity"/>
    <property type="evidence" value="ECO:0007669"/>
    <property type="project" value="TreeGrafter"/>
</dbReference>
<evidence type="ECO:0000313" key="3">
    <source>
        <dbReference type="EMBL" id="CCG98712.1"/>
    </source>
</evidence>
<dbReference type="PATRIC" id="fig|1166018.3.peg.714"/>
<name>I0K3K9_9BACT</name>
<reference evidence="3 4" key="1">
    <citation type="journal article" date="2012" name="J. Bacteriol.">
        <title>Genome Sequence of Fibrella aestuarina BUZ 2T, a Filamentous Marine Bacterium.</title>
        <authorList>
            <person name="Filippini M."/>
            <person name="Qi W."/>
            <person name="Blom J."/>
            <person name="Goesmann A."/>
            <person name="Smits T.H."/>
            <person name="Bagheri H.C."/>
        </authorList>
    </citation>
    <scope>NUCLEOTIDE SEQUENCE [LARGE SCALE GENOMIC DNA]</scope>
    <source>
        <strain evidence="4">BUZ 2T</strain>
    </source>
</reference>
<accession>I0K3K9</accession>
<dbReference type="PANTHER" id="PTHR32309">
    <property type="entry name" value="TYROSINE-PROTEIN KINASE"/>
    <property type="match status" value="1"/>
</dbReference>
<evidence type="ECO:0000256" key="1">
    <source>
        <dbReference type="SAM" id="Coils"/>
    </source>
</evidence>